<evidence type="ECO:0000256" key="1">
    <source>
        <dbReference type="SAM" id="MobiDB-lite"/>
    </source>
</evidence>
<accession>A0AAP0KF98</accession>
<sequence length="142" mass="15388">MEGRSEGNGVRFKGNESRYGVLQTRSGVINTRSSGHDGISNGRNARSGGNKDKSFIVEENLDEIDVGEEVLEEDLENSPILKRADVEDEDEKLEVGEPGKEEGGDAVEIGDGKRGGGRRVKVAIMGRSKINLVMPGLLFLEM</sequence>
<feature type="compositionally biased region" description="Polar residues" evidence="1">
    <location>
        <begin position="23"/>
        <end position="33"/>
    </location>
</feature>
<evidence type="ECO:0000313" key="2">
    <source>
        <dbReference type="EMBL" id="KAK9151467.1"/>
    </source>
</evidence>
<comment type="caution">
    <text evidence="2">The sequence shown here is derived from an EMBL/GenBank/DDBJ whole genome shotgun (WGS) entry which is preliminary data.</text>
</comment>
<dbReference type="EMBL" id="JBBNAF010000004">
    <property type="protein sequence ID" value="KAK9151467.1"/>
    <property type="molecule type" value="Genomic_DNA"/>
</dbReference>
<name>A0AAP0KF98_9MAGN</name>
<organism evidence="2 3">
    <name type="scientific">Stephania yunnanensis</name>
    <dbReference type="NCBI Taxonomy" id="152371"/>
    <lineage>
        <taxon>Eukaryota</taxon>
        <taxon>Viridiplantae</taxon>
        <taxon>Streptophyta</taxon>
        <taxon>Embryophyta</taxon>
        <taxon>Tracheophyta</taxon>
        <taxon>Spermatophyta</taxon>
        <taxon>Magnoliopsida</taxon>
        <taxon>Ranunculales</taxon>
        <taxon>Menispermaceae</taxon>
        <taxon>Menispermoideae</taxon>
        <taxon>Cissampelideae</taxon>
        <taxon>Stephania</taxon>
    </lineage>
</organism>
<proteinExistence type="predicted"/>
<reference evidence="2 3" key="1">
    <citation type="submission" date="2024-01" db="EMBL/GenBank/DDBJ databases">
        <title>Genome assemblies of Stephania.</title>
        <authorList>
            <person name="Yang L."/>
        </authorList>
    </citation>
    <scope>NUCLEOTIDE SEQUENCE [LARGE SCALE GENOMIC DNA]</scope>
    <source>
        <strain evidence="2">YNDBR</strain>
        <tissue evidence="2">Leaf</tissue>
    </source>
</reference>
<keyword evidence="3" id="KW-1185">Reference proteome</keyword>
<dbReference type="AlphaFoldDB" id="A0AAP0KF98"/>
<protein>
    <submittedName>
        <fullName evidence="2">Uncharacterized protein</fullName>
    </submittedName>
</protein>
<dbReference type="Proteomes" id="UP001420932">
    <property type="component" value="Unassembled WGS sequence"/>
</dbReference>
<feature type="region of interest" description="Disordered" evidence="1">
    <location>
        <begin position="1"/>
        <end position="54"/>
    </location>
</feature>
<gene>
    <name evidence="2" type="ORF">Syun_009776</name>
</gene>
<feature type="compositionally biased region" description="Basic and acidic residues" evidence="1">
    <location>
        <begin position="93"/>
        <end position="103"/>
    </location>
</feature>
<evidence type="ECO:0000313" key="3">
    <source>
        <dbReference type="Proteomes" id="UP001420932"/>
    </source>
</evidence>
<feature type="region of interest" description="Disordered" evidence="1">
    <location>
        <begin position="87"/>
        <end position="116"/>
    </location>
</feature>